<evidence type="ECO:0000313" key="7">
    <source>
        <dbReference type="Proteomes" id="UP000030960"/>
    </source>
</evidence>
<dbReference type="FunFam" id="1.10.10.10:FF:000001">
    <property type="entry name" value="LysR family transcriptional regulator"/>
    <property type="match status" value="1"/>
</dbReference>
<dbReference type="SUPFAM" id="SSF53850">
    <property type="entry name" value="Periplasmic binding protein-like II"/>
    <property type="match status" value="1"/>
</dbReference>
<dbReference type="Pfam" id="PF03466">
    <property type="entry name" value="LysR_substrate"/>
    <property type="match status" value="1"/>
</dbReference>
<dbReference type="GO" id="GO:0003700">
    <property type="term" value="F:DNA-binding transcription factor activity"/>
    <property type="evidence" value="ECO:0007669"/>
    <property type="project" value="InterPro"/>
</dbReference>
<evidence type="ECO:0000256" key="1">
    <source>
        <dbReference type="ARBA" id="ARBA00009437"/>
    </source>
</evidence>
<dbReference type="Gene3D" id="3.40.190.290">
    <property type="match status" value="1"/>
</dbReference>
<dbReference type="Pfam" id="PF00126">
    <property type="entry name" value="HTH_1"/>
    <property type="match status" value="1"/>
</dbReference>
<dbReference type="InterPro" id="IPR005119">
    <property type="entry name" value="LysR_subst-bd"/>
</dbReference>
<comment type="caution">
    <text evidence="6">The sequence shown here is derived from an EMBL/GenBank/DDBJ whole genome shotgun (WGS) entry which is preliminary data.</text>
</comment>
<dbReference type="Proteomes" id="UP000030960">
    <property type="component" value="Unassembled WGS sequence"/>
</dbReference>
<keyword evidence="2" id="KW-0805">Transcription regulation</keyword>
<gene>
    <name evidence="6" type="ORF">OA50_05639</name>
</gene>
<sequence length="303" mass="33229">MRFDITDLRLFIQVAEAGSITAGAERSNIALSAASARISGMEAELGVPLLERQRIGVRVTEAGHALLHHARTIDRQFARMKGELDEFAFGLKGHVRLFTNTNAETGMLPDILAAFLLDHPAVNIDLQEHLSEEIIQALLEGIADIGVLATGTIPEGLESFSIGSDRLVLICTPSHALAGRGSIEFSEVLDQDFIGLHEEAAMQAFLAETAAHLGRRMRFRMRLRGFDGVCRMVERGIGVAIVPLSSADFFRRFLRLAVVPLADSWAERHLKICCKDAAELPPQGRKLVQFLALRATTDTQPTR</sequence>
<dbReference type="InterPro" id="IPR036388">
    <property type="entry name" value="WH-like_DNA-bd_sf"/>
</dbReference>
<dbReference type="InterPro" id="IPR000847">
    <property type="entry name" value="LysR_HTH_N"/>
</dbReference>
<dbReference type="RefSeq" id="WP_043147080.1">
    <property type="nucleotide sequence ID" value="NZ_JSUQ01000040.1"/>
</dbReference>
<keyword evidence="7" id="KW-1185">Reference proteome</keyword>
<dbReference type="Gene3D" id="1.10.10.10">
    <property type="entry name" value="Winged helix-like DNA-binding domain superfamily/Winged helix DNA-binding domain"/>
    <property type="match status" value="1"/>
</dbReference>
<dbReference type="GO" id="GO:0003677">
    <property type="term" value="F:DNA binding"/>
    <property type="evidence" value="ECO:0007669"/>
    <property type="project" value="UniProtKB-KW"/>
</dbReference>
<keyword evidence="4" id="KW-0804">Transcription</keyword>
<reference evidence="6 7" key="1">
    <citation type="submission" date="2014-10" db="EMBL/GenBank/DDBJ databases">
        <title>Genome sequence of Ponticoccus sp. strain UMTAT08 isolated from clonal culture of toxic dinoflagellate Alexandrium tamiyavanichii.</title>
        <authorList>
            <person name="Gan H.Y."/>
            <person name="Muhd D.-D."/>
            <person name="Mohd Noor M.E."/>
            <person name="Yeong Y.S."/>
            <person name="Usup G."/>
        </authorList>
    </citation>
    <scope>NUCLEOTIDE SEQUENCE [LARGE SCALE GENOMIC DNA]</scope>
    <source>
        <strain evidence="6 7">UMTAT08</strain>
    </source>
</reference>
<evidence type="ECO:0000256" key="4">
    <source>
        <dbReference type="ARBA" id="ARBA00023163"/>
    </source>
</evidence>
<feature type="domain" description="HTH lysR-type" evidence="5">
    <location>
        <begin position="3"/>
        <end position="60"/>
    </location>
</feature>
<evidence type="ECO:0000259" key="5">
    <source>
        <dbReference type="PROSITE" id="PS50931"/>
    </source>
</evidence>
<accession>A0A0B3RSS6</accession>
<dbReference type="GO" id="GO:0005829">
    <property type="term" value="C:cytosol"/>
    <property type="evidence" value="ECO:0007669"/>
    <property type="project" value="TreeGrafter"/>
</dbReference>
<dbReference type="OrthoDB" id="464481at2"/>
<dbReference type="AlphaFoldDB" id="A0A0B3RSS6"/>
<evidence type="ECO:0000256" key="3">
    <source>
        <dbReference type="ARBA" id="ARBA00023125"/>
    </source>
</evidence>
<dbReference type="EMBL" id="JSUQ01000040">
    <property type="protein sequence ID" value="KHQ49813.1"/>
    <property type="molecule type" value="Genomic_DNA"/>
</dbReference>
<name>A0A0B3RSS6_9RHOB</name>
<dbReference type="InterPro" id="IPR036390">
    <property type="entry name" value="WH_DNA-bd_sf"/>
</dbReference>
<dbReference type="PROSITE" id="PS50931">
    <property type="entry name" value="HTH_LYSR"/>
    <property type="match status" value="1"/>
</dbReference>
<dbReference type="PANTHER" id="PTHR30419">
    <property type="entry name" value="HTH-TYPE TRANSCRIPTIONAL REGULATOR YBHD"/>
    <property type="match status" value="1"/>
</dbReference>
<keyword evidence="3" id="KW-0238">DNA-binding</keyword>
<dbReference type="InterPro" id="IPR050950">
    <property type="entry name" value="HTH-type_LysR_regulators"/>
</dbReference>
<protein>
    <submittedName>
        <fullName evidence="6">Transcriptional regulator, LysR family</fullName>
    </submittedName>
</protein>
<evidence type="ECO:0000313" key="6">
    <source>
        <dbReference type="EMBL" id="KHQ49813.1"/>
    </source>
</evidence>
<dbReference type="PANTHER" id="PTHR30419:SF2">
    <property type="entry name" value="LYSR FAMILY TRANSCRIPTIONAL REGULATOR"/>
    <property type="match status" value="1"/>
</dbReference>
<dbReference type="SUPFAM" id="SSF46785">
    <property type="entry name" value="Winged helix' DNA-binding domain"/>
    <property type="match status" value="1"/>
</dbReference>
<evidence type="ECO:0000256" key="2">
    <source>
        <dbReference type="ARBA" id="ARBA00023015"/>
    </source>
</evidence>
<proteinExistence type="inferred from homology"/>
<comment type="similarity">
    <text evidence="1">Belongs to the LysR transcriptional regulatory family.</text>
</comment>
<organism evidence="6 7">
    <name type="scientific">Mameliella alba</name>
    <dbReference type="NCBI Taxonomy" id="561184"/>
    <lineage>
        <taxon>Bacteria</taxon>
        <taxon>Pseudomonadati</taxon>
        <taxon>Pseudomonadota</taxon>
        <taxon>Alphaproteobacteria</taxon>
        <taxon>Rhodobacterales</taxon>
        <taxon>Roseobacteraceae</taxon>
        <taxon>Mameliella</taxon>
    </lineage>
</organism>